<name>A0A8X7CJ04_9ARAC</name>
<accession>A0A8X7CJ04</accession>
<comment type="caution">
    <text evidence="1">The sequence shown here is derived from an EMBL/GenBank/DDBJ whole genome shotgun (WGS) entry which is preliminary data.</text>
</comment>
<organism evidence="1 2">
    <name type="scientific">Trichonephila inaurata madagascariensis</name>
    <dbReference type="NCBI Taxonomy" id="2747483"/>
    <lineage>
        <taxon>Eukaryota</taxon>
        <taxon>Metazoa</taxon>
        <taxon>Ecdysozoa</taxon>
        <taxon>Arthropoda</taxon>
        <taxon>Chelicerata</taxon>
        <taxon>Arachnida</taxon>
        <taxon>Araneae</taxon>
        <taxon>Araneomorphae</taxon>
        <taxon>Entelegynae</taxon>
        <taxon>Araneoidea</taxon>
        <taxon>Nephilidae</taxon>
        <taxon>Trichonephila</taxon>
        <taxon>Trichonephila inaurata</taxon>
    </lineage>
</organism>
<sequence length="87" mass="10413">MLIHCQSRTHLRKWRSVKEEKLDDEANENPSIKPHVELTRTIVYLNVPRGLRVFVLDVWQHRKLRYFVPSSRRRSIASAPFHLNLEP</sequence>
<dbReference type="AlphaFoldDB" id="A0A8X7CJ04"/>
<reference evidence="1" key="1">
    <citation type="submission" date="2020-08" db="EMBL/GenBank/DDBJ databases">
        <title>Multicomponent nature underlies the extraordinary mechanical properties of spider dragline silk.</title>
        <authorList>
            <person name="Kono N."/>
            <person name="Nakamura H."/>
            <person name="Mori M."/>
            <person name="Yoshida Y."/>
            <person name="Ohtoshi R."/>
            <person name="Malay A.D."/>
            <person name="Moran D.A.P."/>
            <person name="Tomita M."/>
            <person name="Numata K."/>
            <person name="Arakawa K."/>
        </authorList>
    </citation>
    <scope>NUCLEOTIDE SEQUENCE</scope>
</reference>
<evidence type="ECO:0000313" key="2">
    <source>
        <dbReference type="Proteomes" id="UP000886998"/>
    </source>
</evidence>
<protein>
    <submittedName>
        <fullName evidence="1">Uncharacterized protein</fullName>
    </submittedName>
</protein>
<evidence type="ECO:0000313" key="1">
    <source>
        <dbReference type="EMBL" id="GFY66052.1"/>
    </source>
</evidence>
<keyword evidence="2" id="KW-1185">Reference proteome</keyword>
<gene>
    <name evidence="1" type="ORF">TNIN_393971</name>
</gene>
<dbReference type="Proteomes" id="UP000886998">
    <property type="component" value="Unassembled WGS sequence"/>
</dbReference>
<dbReference type="EMBL" id="BMAV01015810">
    <property type="protein sequence ID" value="GFY66052.1"/>
    <property type="molecule type" value="Genomic_DNA"/>
</dbReference>
<proteinExistence type="predicted"/>